<evidence type="ECO:0000313" key="5">
    <source>
        <dbReference type="Proteomes" id="UP000250235"/>
    </source>
</evidence>
<dbReference type="EMBL" id="KQ991595">
    <property type="protein sequence ID" value="KZV51587.1"/>
    <property type="molecule type" value="Genomic_DNA"/>
</dbReference>
<dbReference type="PANTHER" id="PTHR42646:SF4">
    <property type="entry name" value="5'-3' EXONUCLEASE FAMILY PROTEIN"/>
    <property type="match status" value="1"/>
</dbReference>
<dbReference type="SMART" id="SM00475">
    <property type="entry name" value="53EXOc"/>
    <property type="match status" value="1"/>
</dbReference>
<dbReference type="AlphaFoldDB" id="A0A2Z7CZY1"/>
<evidence type="ECO:0000313" key="4">
    <source>
        <dbReference type="EMBL" id="KZV51587.1"/>
    </source>
</evidence>
<sequence length="343" mass="38492">MAELLEAAMASTLRGRKELHLLSSFAGTQPPPRKFFLLAKNLRTQNVKSRKLLNCCLSASCSSQEAVGSKTLENEALSRNCNGNSGDKILRKRRVFLLDVNPLCYKGSAPSLESFAHWISIFFSQVSLNDPVIAVLDGESGNEHRRQILPTYKANRRRSLPQFAGLRSGRSTFRRSEKLVVDVLEKCNVPVVKIEGYEADDVVATLVEEVLKMGFRVAIASPDKDFKQLISEDVQIVRPVPEFDRWSFYTIKHYIAQHNCDPQSDLSLRCILGDEIDGVPGIQHLVPGFGRRTALKLLKKHGSLENLLSAAAVRTVGRQYAQEALMNHADFLRRNYEVLSLKR</sequence>
<dbReference type="CDD" id="cd09859">
    <property type="entry name" value="PIN_53EXO"/>
    <property type="match status" value="1"/>
</dbReference>
<dbReference type="GO" id="GO:0017108">
    <property type="term" value="F:5'-flap endonuclease activity"/>
    <property type="evidence" value="ECO:0007669"/>
    <property type="project" value="InterPro"/>
</dbReference>
<dbReference type="InterPro" id="IPR029060">
    <property type="entry name" value="PIN-like_dom_sf"/>
</dbReference>
<accession>A0A2Z7CZY1</accession>
<dbReference type="GO" id="GO:0008409">
    <property type="term" value="F:5'-3' exonuclease activity"/>
    <property type="evidence" value="ECO:0007669"/>
    <property type="project" value="InterPro"/>
</dbReference>
<protein>
    <recommendedName>
        <fullName evidence="3">5'-3' exonuclease domain-containing protein</fullName>
    </recommendedName>
</protein>
<dbReference type="Gene3D" id="1.10.150.20">
    <property type="entry name" value="5' to 3' exonuclease, C-terminal subdomain"/>
    <property type="match status" value="1"/>
</dbReference>
<keyword evidence="1" id="KW-0540">Nuclease</keyword>
<gene>
    <name evidence="4" type="ORF">F511_10540</name>
</gene>
<name>A0A2Z7CZY1_9LAMI</name>
<dbReference type="Gene3D" id="3.40.50.1010">
    <property type="entry name" value="5'-nuclease"/>
    <property type="match status" value="1"/>
</dbReference>
<dbReference type="OrthoDB" id="275278at2759"/>
<dbReference type="GO" id="GO:0033567">
    <property type="term" value="P:DNA replication, Okazaki fragment processing"/>
    <property type="evidence" value="ECO:0007669"/>
    <property type="project" value="InterPro"/>
</dbReference>
<dbReference type="FunFam" id="1.10.150.20:FF:000042">
    <property type="entry name" value="5'-3' exonuclease family protein"/>
    <property type="match status" value="1"/>
</dbReference>
<dbReference type="Pfam" id="PF02739">
    <property type="entry name" value="5_3_exonuc_N"/>
    <property type="match status" value="1"/>
</dbReference>
<dbReference type="Proteomes" id="UP000250235">
    <property type="component" value="Unassembled WGS sequence"/>
</dbReference>
<dbReference type="InterPro" id="IPR020046">
    <property type="entry name" value="5-3_exonucl_a-hlix_arch_N"/>
</dbReference>
<keyword evidence="2" id="KW-0378">Hydrolase</keyword>
<dbReference type="GO" id="GO:0003677">
    <property type="term" value="F:DNA binding"/>
    <property type="evidence" value="ECO:0007669"/>
    <property type="project" value="InterPro"/>
</dbReference>
<proteinExistence type="predicted"/>
<dbReference type="PANTHER" id="PTHR42646">
    <property type="entry name" value="FLAP ENDONUCLEASE XNI"/>
    <property type="match status" value="1"/>
</dbReference>
<keyword evidence="5" id="KW-1185">Reference proteome</keyword>
<dbReference type="InterPro" id="IPR038969">
    <property type="entry name" value="FEN"/>
</dbReference>
<dbReference type="SUPFAM" id="SSF47807">
    <property type="entry name" value="5' to 3' exonuclease, C-terminal subdomain"/>
    <property type="match status" value="1"/>
</dbReference>
<organism evidence="4 5">
    <name type="scientific">Dorcoceras hygrometricum</name>
    <dbReference type="NCBI Taxonomy" id="472368"/>
    <lineage>
        <taxon>Eukaryota</taxon>
        <taxon>Viridiplantae</taxon>
        <taxon>Streptophyta</taxon>
        <taxon>Embryophyta</taxon>
        <taxon>Tracheophyta</taxon>
        <taxon>Spermatophyta</taxon>
        <taxon>Magnoliopsida</taxon>
        <taxon>eudicotyledons</taxon>
        <taxon>Gunneridae</taxon>
        <taxon>Pentapetalae</taxon>
        <taxon>asterids</taxon>
        <taxon>lamiids</taxon>
        <taxon>Lamiales</taxon>
        <taxon>Gesneriaceae</taxon>
        <taxon>Didymocarpoideae</taxon>
        <taxon>Trichosporeae</taxon>
        <taxon>Loxocarpinae</taxon>
        <taxon>Dorcoceras</taxon>
    </lineage>
</organism>
<evidence type="ECO:0000256" key="1">
    <source>
        <dbReference type="ARBA" id="ARBA00022722"/>
    </source>
</evidence>
<evidence type="ECO:0000256" key="2">
    <source>
        <dbReference type="ARBA" id="ARBA00022801"/>
    </source>
</evidence>
<dbReference type="InterPro" id="IPR036279">
    <property type="entry name" value="5-3_exonuclease_C_sf"/>
</dbReference>
<feature type="domain" description="5'-3' exonuclease" evidence="3">
    <location>
        <begin position="92"/>
        <end position="342"/>
    </location>
</feature>
<dbReference type="InterPro" id="IPR002421">
    <property type="entry name" value="5-3_exonuclease"/>
</dbReference>
<evidence type="ECO:0000259" key="3">
    <source>
        <dbReference type="SMART" id="SM00475"/>
    </source>
</evidence>
<dbReference type="SUPFAM" id="SSF88723">
    <property type="entry name" value="PIN domain-like"/>
    <property type="match status" value="1"/>
</dbReference>
<reference evidence="4 5" key="1">
    <citation type="journal article" date="2015" name="Proc. Natl. Acad. Sci. U.S.A.">
        <title>The resurrection genome of Boea hygrometrica: A blueprint for survival of dehydration.</title>
        <authorList>
            <person name="Xiao L."/>
            <person name="Yang G."/>
            <person name="Zhang L."/>
            <person name="Yang X."/>
            <person name="Zhao S."/>
            <person name="Ji Z."/>
            <person name="Zhou Q."/>
            <person name="Hu M."/>
            <person name="Wang Y."/>
            <person name="Chen M."/>
            <person name="Xu Y."/>
            <person name="Jin H."/>
            <person name="Xiao X."/>
            <person name="Hu G."/>
            <person name="Bao F."/>
            <person name="Hu Y."/>
            <person name="Wan P."/>
            <person name="Li L."/>
            <person name="Deng X."/>
            <person name="Kuang T."/>
            <person name="Xiang C."/>
            <person name="Zhu J.K."/>
            <person name="Oliver M.J."/>
            <person name="He Y."/>
        </authorList>
    </citation>
    <scope>NUCLEOTIDE SEQUENCE [LARGE SCALE GENOMIC DNA]</scope>
    <source>
        <strain evidence="5">cv. XS01</strain>
    </source>
</reference>